<reference evidence="3" key="1">
    <citation type="journal article" date="2019" name="Int. J. Syst. Evol. Microbiol.">
        <title>The Global Catalogue of Microorganisms (GCM) 10K type strain sequencing project: providing services to taxonomists for standard genome sequencing and annotation.</title>
        <authorList>
            <consortium name="The Broad Institute Genomics Platform"/>
            <consortium name="The Broad Institute Genome Sequencing Center for Infectious Disease"/>
            <person name="Wu L."/>
            <person name="Ma J."/>
        </authorList>
    </citation>
    <scope>NUCLEOTIDE SEQUENCE [LARGE SCALE GENOMIC DNA]</scope>
    <source>
        <strain evidence="3">CGMCC 1.12286</strain>
    </source>
</reference>
<dbReference type="EMBL" id="JBHUCX010000092">
    <property type="protein sequence ID" value="MFD1677399.1"/>
    <property type="molecule type" value="Genomic_DNA"/>
</dbReference>
<gene>
    <name evidence="2" type="ORF">ACFSB2_22255</name>
</gene>
<keyword evidence="3" id="KW-1185">Reference proteome</keyword>
<name>A0ABW4JLZ2_9BACL</name>
<sequence>MFSNPSDETIAKILTHARTIAIVGLSDDPTRASYQVAKYLQTNGYQIIPVNPHADEILGETAIPSLQDVDDAVDIINVFRRSEALPEIIEASLALSAPVIWAQLGIYNEEAAAIGLQHGKTIIMDRCIKIEHARLV</sequence>
<dbReference type="InterPro" id="IPR003781">
    <property type="entry name" value="CoA-bd"/>
</dbReference>
<dbReference type="PANTHER" id="PTHR33303:SF2">
    <property type="entry name" value="COA-BINDING DOMAIN-CONTAINING PROTEIN"/>
    <property type="match status" value="1"/>
</dbReference>
<protein>
    <submittedName>
        <fullName evidence="2">CoA-binding protein</fullName>
    </submittedName>
</protein>
<dbReference type="RefSeq" id="WP_377945295.1">
    <property type="nucleotide sequence ID" value="NZ_JBHUCX010000092.1"/>
</dbReference>
<comment type="caution">
    <text evidence="2">The sequence shown here is derived from an EMBL/GenBank/DDBJ whole genome shotgun (WGS) entry which is preliminary data.</text>
</comment>
<dbReference type="SUPFAM" id="SSF51735">
    <property type="entry name" value="NAD(P)-binding Rossmann-fold domains"/>
    <property type="match status" value="1"/>
</dbReference>
<accession>A0ABW4JLZ2</accession>
<dbReference type="InterPro" id="IPR036291">
    <property type="entry name" value="NAD(P)-bd_dom_sf"/>
</dbReference>
<dbReference type="Pfam" id="PF13380">
    <property type="entry name" value="CoA_binding_2"/>
    <property type="match status" value="1"/>
</dbReference>
<proteinExistence type="predicted"/>
<dbReference type="Gene3D" id="3.40.50.720">
    <property type="entry name" value="NAD(P)-binding Rossmann-like Domain"/>
    <property type="match status" value="1"/>
</dbReference>
<evidence type="ECO:0000259" key="1">
    <source>
        <dbReference type="SMART" id="SM00881"/>
    </source>
</evidence>
<feature type="domain" description="CoA-binding" evidence="1">
    <location>
        <begin position="14"/>
        <end position="106"/>
    </location>
</feature>
<dbReference type="SMART" id="SM00881">
    <property type="entry name" value="CoA_binding"/>
    <property type="match status" value="1"/>
</dbReference>
<organism evidence="2 3">
    <name type="scientific">Alicyclobacillus fodiniaquatilis</name>
    <dbReference type="NCBI Taxonomy" id="1661150"/>
    <lineage>
        <taxon>Bacteria</taxon>
        <taxon>Bacillati</taxon>
        <taxon>Bacillota</taxon>
        <taxon>Bacilli</taxon>
        <taxon>Bacillales</taxon>
        <taxon>Alicyclobacillaceae</taxon>
        <taxon>Alicyclobacillus</taxon>
    </lineage>
</organism>
<dbReference type="PANTHER" id="PTHR33303">
    <property type="entry name" value="CYTOPLASMIC PROTEIN-RELATED"/>
    <property type="match status" value="1"/>
</dbReference>
<evidence type="ECO:0000313" key="2">
    <source>
        <dbReference type="EMBL" id="MFD1677399.1"/>
    </source>
</evidence>
<dbReference type="Proteomes" id="UP001597079">
    <property type="component" value="Unassembled WGS sequence"/>
</dbReference>
<evidence type="ECO:0000313" key="3">
    <source>
        <dbReference type="Proteomes" id="UP001597079"/>
    </source>
</evidence>